<accession>A0A9Q0S751</accession>
<feature type="domain" description="AMP-dependent synthetase/ligase" evidence="2">
    <location>
        <begin position="65"/>
        <end position="462"/>
    </location>
</feature>
<dbReference type="GO" id="GO:0006631">
    <property type="term" value="P:fatty acid metabolic process"/>
    <property type="evidence" value="ECO:0007669"/>
    <property type="project" value="TreeGrafter"/>
</dbReference>
<comment type="caution">
    <text evidence="4">The sequence shown here is derived from an EMBL/GenBank/DDBJ whole genome shotgun (WGS) entry which is preliminary data.</text>
</comment>
<organism evidence="4 5">
    <name type="scientific">Pseudolycoriella hygida</name>
    <dbReference type="NCBI Taxonomy" id="35572"/>
    <lineage>
        <taxon>Eukaryota</taxon>
        <taxon>Metazoa</taxon>
        <taxon>Ecdysozoa</taxon>
        <taxon>Arthropoda</taxon>
        <taxon>Hexapoda</taxon>
        <taxon>Insecta</taxon>
        <taxon>Pterygota</taxon>
        <taxon>Neoptera</taxon>
        <taxon>Endopterygota</taxon>
        <taxon>Diptera</taxon>
        <taxon>Nematocera</taxon>
        <taxon>Sciaroidea</taxon>
        <taxon>Sciaridae</taxon>
        <taxon>Pseudolycoriella</taxon>
    </lineage>
</organism>
<dbReference type="Pfam" id="PF00501">
    <property type="entry name" value="AMP-binding"/>
    <property type="match status" value="1"/>
</dbReference>
<dbReference type="InterPro" id="IPR020845">
    <property type="entry name" value="AMP-binding_CS"/>
</dbReference>
<sequence length="607" mass="67609">MSLVSIINRFTRLHAINKRYVISHTQSFALSRITTIGCQLNHSNIIGRWTSSQSSDSSGISPVFDSALRHGNRTAIKDVHGEYTYHQILNGAAKISLEISKICGGASQRKVAFLLPNTALYTSVQWACWMSGQIAVPLSNKHAASMQDYFIKDTNASMIITTPEHEALLKPIAAANDCPLIIYGRDDATVAVESEMTYKAILSEKNVNNEDIAMILYTSGSTGLPKGTAISHRALHAQVQCLAHSWKITEKDNLLHVLPLNHVHGIVNALMCPLYVGASVEMHPKFDSSSTWSSLLNVNKPSKNQITIFMAVPTIYSFLISEYEKLVSKKHRMEDYIRNHCTERVRLMVSGSAPLPTNIFQKWHEISGHKLLERYGMTEIGMALSNPYLMDKSRDRIPGKVGMPLPGVELKLVSKGKTVLRVKGDYGKGFWSDEILPVYENSHAINVAGELYVKGANLFTEYINRKTETEQSFSTGGWFKTGDEAQFENGVFKILGRTSVDIIKTGGYKVSALDVEMQLLKNLNIKDVCVVGVADVTWGQKIVALVVSDKIDASNLNAFKEWCDENMTSYEIPTTFKFVQEIPRNSLGKVNKKEIVKTFFADVQQVY</sequence>
<evidence type="ECO:0000259" key="2">
    <source>
        <dbReference type="Pfam" id="PF00501"/>
    </source>
</evidence>
<dbReference type="Pfam" id="PF13193">
    <property type="entry name" value="AMP-binding_C"/>
    <property type="match status" value="1"/>
</dbReference>
<keyword evidence="4" id="KW-0436">Ligase</keyword>
<dbReference type="AlphaFoldDB" id="A0A9Q0S751"/>
<evidence type="ECO:0000259" key="3">
    <source>
        <dbReference type="Pfam" id="PF13193"/>
    </source>
</evidence>
<dbReference type="InterPro" id="IPR042099">
    <property type="entry name" value="ANL_N_sf"/>
</dbReference>
<dbReference type="GO" id="GO:0031956">
    <property type="term" value="F:medium-chain fatty acid-CoA ligase activity"/>
    <property type="evidence" value="ECO:0007669"/>
    <property type="project" value="TreeGrafter"/>
</dbReference>
<dbReference type="InterPro" id="IPR045851">
    <property type="entry name" value="AMP-bd_C_sf"/>
</dbReference>
<gene>
    <name evidence="4" type="primary">ACSF3</name>
    <name evidence="4" type="ORF">Bhyg_01029</name>
</gene>
<dbReference type="Proteomes" id="UP001151699">
    <property type="component" value="Chromosome A"/>
</dbReference>
<dbReference type="OrthoDB" id="2962993at2759"/>
<name>A0A9Q0S751_9DIPT</name>
<evidence type="ECO:0000313" key="5">
    <source>
        <dbReference type="Proteomes" id="UP001151699"/>
    </source>
</evidence>
<dbReference type="Gene3D" id="3.30.300.30">
    <property type="match status" value="1"/>
</dbReference>
<dbReference type="InterPro" id="IPR025110">
    <property type="entry name" value="AMP-bd_C"/>
</dbReference>
<evidence type="ECO:0000313" key="4">
    <source>
        <dbReference type="EMBL" id="KAJ6645820.1"/>
    </source>
</evidence>
<dbReference type="PROSITE" id="PS00455">
    <property type="entry name" value="AMP_BINDING"/>
    <property type="match status" value="1"/>
</dbReference>
<dbReference type="EMBL" id="WJQU01000001">
    <property type="protein sequence ID" value="KAJ6645820.1"/>
    <property type="molecule type" value="Genomic_DNA"/>
</dbReference>
<dbReference type="InterPro" id="IPR000873">
    <property type="entry name" value="AMP-dep_synth/lig_dom"/>
</dbReference>
<proteinExistence type="inferred from homology"/>
<dbReference type="PANTHER" id="PTHR43201:SF8">
    <property type="entry name" value="ACYL-COA SYNTHETASE FAMILY MEMBER 3"/>
    <property type="match status" value="1"/>
</dbReference>
<dbReference type="SUPFAM" id="SSF56801">
    <property type="entry name" value="Acetyl-CoA synthetase-like"/>
    <property type="match status" value="1"/>
</dbReference>
<comment type="similarity">
    <text evidence="1">Belongs to the ATP-dependent AMP-binding enzyme family.</text>
</comment>
<dbReference type="Gene3D" id="3.40.50.12780">
    <property type="entry name" value="N-terminal domain of ligase-like"/>
    <property type="match status" value="1"/>
</dbReference>
<dbReference type="CDD" id="cd05941">
    <property type="entry name" value="MCS"/>
    <property type="match status" value="1"/>
</dbReference>
<protein>
    <submittedName>
        <fullName evidence="4">Malonate--CoA ligase ACSF3, mitochondrial</fullName>
    </submittedName>
</protein>
<evidence type="ECO:0000256" key="1">
    <source>
        <dbReference type="ARBA" id="ARBA00006432"/>
    </source>
</evidence>
<feature type="domain" description="AMP-binding enzyme C-terminal" evidence="3">
    <location>
        <begin position="515"/>
        <end position="589"/>
    </location>
</feature>
<keyword evidence="5" id="KW-1185">Reference proteome</keyword>
<reference evidence="4" key="1">
    <citation type="submission" date="2022-07" db="EMBL/GenBank/DDBJ databases">
        <authorList>
            <person name="Trinca V."/>
            <person name="Uliana J.V.C."/>
            <person name="Torres T.T."/>
            <person name="Ward R.J."/>
            <person name="Monesi N."/>
        </authorList>
    </citation>
    <scope>NUCLEOTIDE SEQUENCE</scope>
    <source>
        <strain evidence="4">HSMRA1968</strain>
        <tissue evidence="4">Whole embryos</tissue>
    </source>
</reference>
<dbReference type="PANTHER" id="PTHR43201">
    <property type="entry name" value="ACYL-COA SYNTHETASE"/>
    <property type="match status" value="1"/>
</dbReference>